<organism evidence="2 3">
    <name type="scientific">Sandaracinobacter neustonicus</name>
    <dbReference type="NCBI Taxonomy" id="1715348"/>
    <lineage>
        <taxon>Bacteria</taxon>
        <taxon>Pseudomonadati</taxon>
        <taxon>Pseudomonadota</taxon>
        <taxon>Alphaproteobacteria</taxon>
        <taxon>Sphingomonadales</taxon>
        <taxon>Sphingosinicellaceae</taxon>
        <taxon>Sandaracinobacter</taxon>
    </lineage>
</organism>
<evidence type="ECO:0000313" key="2">
    <source>
        <dbReference type="EMBL" id="TPE63654.1"/>
    </source>
</evidence>
<feature type="region of interest" description="Disordered" evidence="1">
    <location>
        <begin position="334"/>
        <end position="359"/>
    </location>
</feature>
<evidence type="ECO:0000313" key="3">
    <source>
        <dbReference type="Proteomes" id="UP000319897"/>
    </source>
</evidence>
<comment type="caution">
    <text evidence="2">The sequence shown here is derived from an EMBL/GenBank/DDBJ whole genome shotgun (WGS) entry which is preliminary data.</text>
</comment>
<keyword evidence="3" id="KW-1185">Reference proteome</keyword>
<protein>
    <recommendedName>
        <fullName evidence="4">Glycosyltransferase family 4 protein</fullName>
    </recommendedName>
</protein>
<sequence length="359" mass="39536">MNRFSIEIVSDIQPDPLNRGGPSGLLYEIMHDLAQIPEFCVTARHFSLPSNKLKRRMAQLLLLPERPESRPADLLLAYPSTAIRHIHPNDRSRTIVLGPDSLSLLWTRAAKQGQGVAWLRAGLLARWFSHVDRFISRSFACYLVVGKADRRWIARQSGKNARTAYLPHPLLTHSLLPAPEIEAAVAAQSRPTVLFAGAMSDMYSTGLFEELIDHLISKADLLRSTNLLLVGATYEAAYRRLAANGLSAQWQIWIDQYEELFRGHIIQPVPLAVGAGTKNRVLTALANGATIIGTSVAVENCVEKDFSYARSSATPHPEWQSRCFPPFGTRGALAHPTSPIPSRHSARAGPPIIAAHSAQ</sequence>
<gene>
    <name evidence="2" type="ORF">FJQ54_01990</name>
</gene>
<evidence type="ECO:0000256" key="1">
    <source>
        <dbReference type="SAM" id="MobiDB-lite"/>
    </source>
</evidence>
<dbReference type="Proteomes" id="UP000319897">
    <property type="component" value="Unassembled WGS sequence"/>
</dbReference>
<evidence type="ECO:0008006" key="4">
    <source>
        <dbReference type="Google" id="ProtNLM"/>
    </source>
</evidence>
<proteinExistence type="predicted"/>
<accession>A0A501XU37</accession>
<dbReference type="EMBL" id="VFSU01000011">
    <property type="protein sequence ID" value="TPE63654.1"/>
    <property type="molecule type" value="Genomic_DNA"/>
</dbReference>
<dbReference type="AlphaFoldDB" id="A0A501XU37"/>
<dbReference type="OrthoDB" id="9807209at2"/>
<dbReference type="RefSeq" id="WP_140926637.1">
    <property type="nucleotide sequence ID" value="NZ_VFSU01000011.1"/>
</dbReference>
<name>A0A501XU37_9SPHN</name>
<reference evidence="2 3" key="1">
    <citation type="submission" date="2019-06" db="EMBL/GenBank/DDBJ databases">
        <authorList>
            <person name="Lee I."/>
            <person name="Jang G.I."/>
            <person name="Hwang C.Y."/>
        </authorList>
    </citation>
    <scope>NUCLEOTIDE SEQUENCE [LARGE SCALE GENOMIC DNA]</scope>
    <source>
        <strain evidence="2 3">PAMC 28131</strain>
    </source>
</reference>